<keyword evidence="6 9" id="KW-1133">Transmembrane helix</keyword>
<evidence type="ECO:0000256" key="1">
    <source>
        <dbReference type="ARBA" id="ARBA00004429"/>
    </source>
</evidence>
<evidence type="ECO:0000256" key="7">
    <source>
        <dbReference type="ARBA" id="ARBA00023136"/>
    </source>
</evidence>
<evidence type="ECO:0000256" key="4">
    <source>
        <dbReference type="ARBA" id="ARBA00022519"/>
    </source>
</evidence>
<accession>A0ABW4MRZ1</accession>
<reference evidence="12" key="1">
    <citation type="journal article" date="2019" name="Int. J. Syst. Evol. Microbiol.">
        <title>The Global Catalogue of Microorganisms (GCM) 10K type strain sequencing project: providing services to taxonomists for standard genome sequencing and annotation.</title>
        <authorList>
            <consortium name="The Broad Institute Genomics Platform"/>
            <consortium name="The Broad Institute Genome Sequencing Center for Infectious Disease"/>
            <person name="Wu L."/>
            <person name="Ma J."/>
        </authorList>
    </citation>
    <scope>NUCLEOTIDE SEQUENCE [LARGE SCALE GENOMIC DNA]</scope>
    <source>
        <strain evidence="12">CCUG 15531</strain>
    </source>
</reference>
<organism evidence="11 12">
    <name type="scientific">Fredinandcohnia salidurans</name>
    <dbReference type="NCBI Taxonomy" id="2595041"/>
    <lineage>
        <taxon>Bacteria</taxon>
        <taxon>Bacillati</taxon>
        <taxon>Bacillota</taxon>
        <taxon>Bacilli</taxon>
        <taxon>Bacillales</taxon>
        <taxon>Bacillaceae</taxon>
        <taxon>Fredinandcohnia</taxon>
    </lineage>
</organism>
<keyword evidence="3" id="KW-1003">Cell membrane</keyword>
<gene>
    <name evidence="11" type="ORF">ACFSFW_18970</name>
</gene>
<keyword evidence="12" id="KW-1185">Reference proteome</keyword>
<dbReference type="PANTHER" id="PTHR35011">
    <property type="entry name" value="2,3-DIKETO-L-GULONATE TRAP TRANSPORTER SMALL PERMEASE PROTEIN YIAM"/>
    <property type="match status" value="1"/>
</dbReference>
<evidence type="ECO:0000259" key="10">
    <source>
        <dbReference type="Pfam" id="PF04290"/>
    </source>
</evidence>
<keyword evidence="7 9" id="KW-0472">Membrane</keyword>
<evidence type="ECO:0000256" key="9">
    <source>
        <dbReference type="SAM" id="Phobius"/>
    </source>
</evidence>
<evidence type="ECO:0000256" key="3">
    <source>
        <dbReference type="ARBA" id="ARBA00022475"/>
    </source>
</evidence>
<comment type="subcellular location">
    <subcellularLocation>
        <location evidence="1">Cell inner membrane</location>
        <topology evidence="1">Multi-pass membrane protein</topology>
    </subcellularLocation>
</comment>
<dbReference type="PANTHER" id="PTHR35011:SF2">
    <property type="entry name" value="2,3-DIKETO-L-GULONATE TRAP TRANSPORTER SMALL PERMEASE PROTEIN YIAM"/>
    <property type="match status" value="1"/>
</dbReference>
<comment type="similarity">
    <text evidence="8">Belongs to the TRAP transporter small permease family.</text>
</comment>
<dbReference type="InterPro" id="IPR055348">
    <property type="entry name" value="DctQ"/>
</dbReference>
<evidence type="ECO:0000256" key="5">
    <source>
        <dbReference type="ARBA" id="ARBA00022692"/>
    </source>
</evidence>
<dbReference type="RefSeq" id="WP_388040538.1">
    <property type="nucleotide sequence ID" value="NZ_JBHUEK010000026.1"/>
</dbReference>
<feature type="transmembrane region" description="Helical" evidence="9">
    <location>
        <begin position="12"/>
        <end position="34"/>
    </location>
</feature>
<dbReference type="EMBL" id="JBHUEK010000026">
    <property type="protein sequence ID" value="MFD1780752.1"/>
    <property type="molecule type" value="Genomic_DNA"/>
</dbReference>
<evidence type="ECO:0000256" key="6">
    <source>
        <dbReference type="ARBA" id="ARBA00022989"/>
    </source>
</evidence>
<comment type="caution">
    <text evidence="11">The sequence shown here is derived from an EMBL/GenBank/DDBJ whole genome shotgun (WGS) entry which is preliminary data.</text>
</comment>
<keyword evidence="4" id="KW-0997">Cell inner membrane</keyword>
<feature type="transmembrane region" description="Helical" evidence="9">
    <location>
        <begin position="46"/>
        <end position="66"/>
    </location>
</feature>
<feature type="domain" description="Tripartite ATP-independent periplasmic transporters DctQ component" evidence="10">
    <location>
        <begin position="24"/>
        <end position="150"/>
    </location>
</feature>
<feature type="transmembrane region" description="Helical" evidence="9">
    <location>
        <begin position="87"/>
        <end position="107"/>
    </location>
</feature>
<sequence>MIIKLTNILVKLLSTLCMIMITGLTAIVFIQVISRYVGISLPGTEELARLMVIWLTFLGCSLAMYEKIHLSVDFLVDMMPKSISKKVGIFIHSTMILFFGVLMVYGFRLSILAWGSTSSTLTIPMGLFYIMIPISSIFSIYFIILNMFDSSKKGGIVEL</sequence>
<feature type="transmembrane region" description="Helical" evidence="9">
    <location>
        <begin position="127"/>
        <end position="148"/>
    </location>
</feature>
<evidence type="ECO:0000313" key="11">
    <source>
        <dbReference type="EMBL" id="MFD1780752.1"/>
    </source>
</evidence>
<evidence type="ECO:0000313" key="12">
    <source>
        <dbReference type="Proteomes" id="UP001597227"/>
    </source>
</evidence>
<evidence type="ECO:0000256" key="8">
    <source>
        <dbReference type="ARBA" id="ARBA00038436"/>
    </source>
</evidence>
<dbReference type="Proteomes" id="UP001597227">
    <property type="component" value="Unassembled WGS sequence"/>
</dbReference>
<protein>
    <submittedName>
        <fullName evidence="11">TRAP transporter small permease</fullName>
    </submittedName>
</protein>
<proteinExistence type="inferred from homology"/>
<evidence type="ECO:0000256" key="2">
    <source>
        <dbReference type="ARBA" id="ARBA00022448"/>
    </source>
</evidence>
<dbReference type="InterPro" id="IPR007387">
    <property type="entry name" value="TRAP_DctQ"/>
</dbReference>
<name>A0ABW4MRZ1_9BACI</name>
<dbReference type="Pfam" id="PF04290">
    <property type="entry name" value="DctQ"/>
    <property type="match status" value="1"/>
</dbReference>
<keyword evidence="2" id="KW-0813">Transport</keyword>
<keyword evidence="5 9" id="KW-0812">Transmembrane</keyword>